<evidence type="ECO:0000313" key="2">
    <source>
        <dbReference type="Proteomes" id="UP000291116"/>
    </source>
</evidence>
<proteinExistence type="predicted"/>
<sequence>MRFVGLSLLAATCSLPEARFARGNRVLRDLVRFNPKEVDNSKKADMGSECGKASNPILQEVLGNESDFPFDVATVAITSQQIDEVDFTVSQVLIEDGVPMMAVSYRSLDGHDMCSMEALDDGSLITFNTGKEIKAQCRHGYADVGVYAYIGPMEDFSVNECEACSVPNNNYIGYLVSLPCVPVCAKEGIECISKPTVYLADVGQEQKCIYEESPIITEATGMKTDSVEFRISNTWPEDFAALSVYSKNVDGEPECTFLENMEGFSTSAPIEAFCDRGVANVTVLIHSEGIGHFATSVPKECTNTRREKLGTCSFSFVVPCTLGEICSTTKALVTQGVVNCAQLLNPTLQRIIGKKEYPFHNGIVSIADKKIDEVDFTVSQLWNRKGIQMFAVYFKKDEEEDICVTERSQYNRMIPYKTKKRYTAKCHKGFTQIVVYAYVGPTETFAIKENNACSVPNDNYVAYFVQLSCTPMCKTETPDCLDVPTVTFSDIDEEETCMYQKTPIVLKKANMKANWVQFSIENTWPGKISALWVNFLNKEGKNRCEKLHNLDAFRETTIFEAFCPDGFADVSVHITTSEINHRSKIIQDSCMIPEETQICSYEFKIPCKKEPDCFKLSDSEKKEDAENALQKELTKGIHVQRKAI</sequence>
<keyword evidence="2" id="KW-1185">Reference proteome</keyword>
<protein>
    <submittedName>
        <fullName evidence="1">Uncharacterized protein</fullName>
    </submittedName>
</protein>
<dbReference type="AlphaFoldDB" id="A0A448ZRX0"/>
<organism evidence="1 2">
    <name type="scientific">Pseudo-nitzschia multistriata</name>
    <dbReference type="NCBI Taxonomy" id="183589"/>
    <lineage>
        <taxon>Eukaryota</taxon>
        <taxon>Sar</taxon>
        <taxon>Stramenopiles</taxon>
        <taxon>Ochrophyta</taxon>
        <taxon>Bacillariophyta</taxon>
        <taxon>Bacillariophyceae</taxon>
        <taxon>Bacillariophycidae</taxon>
        <taxon>Bacillariales</taxon>
        <taxon>Bacillariaceae</taxon>
        <taxon>Pseudo-nitzschia</taxon>
    </lineage>
</organism>
<gene>
    <name evidence="1" type="ORF">PSNMU_V1.4_AUG-EV-PASAV3_0119290</name>
</gene>
<name>A0A448ZRX0_9STRA</name>
<dbReference type="OrthoDB" id="52921at2759"/>
<dbReference type="Proteomes" id="UP000291116">
    <property type="component" value="Unassembled WGS sequence"/>
</dbReference>
<feature type="non-terminal residue" evidence="1">
    <location>
        <position position="644"/>
    </location>
</feature>
<evidence type="ECO:0000313" key="1">
    <source>
        <dbReference type="EMBL" id="VEU44795.1"/>
    </source>
</evidence>
<accession>A0A448ZRX0</accession>
<reference evidence="1 2" key="1">
    <citation type="submission" date="2019-01" db="EMBL/GenBank/DDBJ databases">
        <authorList>
            <person name="Ferrante I. M."/>
        </authorList>
    </citation>
    <scope>NUCLEOTIDE SEQUENCE [LARGE SCALE GENOMIC DNA]</scope>
    <source>
        <strain evidence="1 2">B856</strain>
    </source>
</reference>
<dbReference type="EMBL" id="CAACVS010000667">
    <property type="protein sequence ID" value="VEU44795.1"/>
    <property type="molecule type" value="Genomic_DNA"/>
</dbReference>